<accession>A0ABP0KZ30</accession>
<reference evidence="3 4" key="1">
    <citation type="submission" date="2024-02" db="EMBL/GenBank/DDBJ databases">
        <authorList>
            <person name="Chen Y."/>
            <person name="Shah S."/>
            <person name="Dougan E. K."/>
            <person name="Thang M."/>
            <person name="Chan C."/>
        </authorList>
    </citation>
    <scope>NUCLEOTIDE SEQUENCE [LARGE SCALE GENOMIC DNA]</scope>
</reference>
<protein>
    <recommendedName>
        <fullName evidence="2">CSD domain-containing protein</fullName>
    </recommendedName>
</protein>
<dbReference type="InterPro" id="IPR011129">
    <property type="entry name" value="CSD"/>
</dbReference>
<organism evidence="3 4">
    <name type="scientific">Durusdinium trenchii</name>
    <dbReference type="NCBI Taxonomy" id="1381693"/>
    <lineage>
        <taxon>Eukaryota</taxon>
        <taxon>Sar</taxon>
        <taxon>Alveolata</taxon>
        <taxon>Dinophyceae</taxon>
        <taxon>Suessiales</taxon>
        <taxon>Symbiodiniaceae</taxon>
        <taxon>Durusdinium</taxon>
    </lineage>
</organism>
<sequence length="333" mass="38305">MAESPRSEHEEEQPPGEGPAKVRVDEAEVSEESGRPARSGLAPSRPPPAVVLHSLFDQGVRKKFTGDIKSFNPAKGYGFITVPKVWELMRCDVHFQLTEVYDVDAEKVSEKVRVGSKCTFWCNLDRSGRPQAKVVRITWAPERPPEPVPKPLPKGEEFKYRGVIKSFHEDTGYGFISCKETFARFNRDVFLHHKQLNGFKVNDAVKFQIFVDQTKGQPKAISLEAADPEDEVQSPQATSEQAASTTQETATPPEDESAKLEAEVEETQDLWEDGWTRYRVEEGSEEFWWWREQTEEYFLESESDDWSKFRDQKSNKEYWWHKSGSRCFWASET</sequence>
<dbReference type="Gene3D" id="2.40.50.140">
    <property type="entry name" value="Nucleic acid-binding proteins"/>
    <property type="match status" value="2"/>
</dbReference>
<dbReference type="SUPFAM" id="SSF50249">
    <property type="entry name" value="Nucleic acid-binding proteins"/>
    <property type="match status" value="2"/>
</dbReference>
<evidence type="ECO:0000313" key="4">
    <source>
        <dbReference type="Proteomes" id="UP001642484"/>
    </source>
</evidence>
<feature type="region of interest" description="Disordered" evidence="1">
    <location>
        <begin position="226"/>
        <end position="263"/>
    </location>
</feature>
<keyword evidence="4" id="KW-1185">Reference proteome</keyword>
<dbReference type="SMART" id="SM00357">
    <property type="entry name" value="CSP"/>
    <property type="match status" value="1"/>
</dbReference>
<name>A0ABP0KZ30_9DINO</name>
<feature type="domain" description="CSD" evidence="2">
    <location>
        <begin position="159"/>
        <end position="225"/>
    </location>
</feature>
<feature type="compositionally biased region" description="Low complexity" evidence="1">
    <location>
        <begin position="233"/>
        <end position="252"/>
    </location>
</feature>
<gene>
    <name evidence="3" type="ORF">CCMP2556_LOCUS18425</name>
</gene>
<dbReference type="PROSITE" id="PS51857">
    <property type="entry name" value="CSD_2"/>
    <property type="match status" value="1"/>
</dbReference>
<evidence type="ECO:0000259" key="2">
    <source>
        <dbReference type="PROSITE" id="PS51857"/>
    </source>
</evidence>
<dbReference type="Pfam" id="PF00313">
    <property type="entry name" value="CSD"/>
    <property type="match status" value="1"/>
</dbReference>
<dbReference type="Proteomes" id="UP001642484">
    <property type="component" value="Unassembled WGS sequence"/>
</dbReference>
<comment type="caution">
    <text evidence="3">The sequence shown here is derived from an EMBL/GenBank/DDBJ whole genome shotgun (WGS) entry which is preliminary data.</text>
</comment>
<feature type="region of interest" description="Disordered" evidence="1">
    <location>
        <begin position="1"/>
        <end position="47"/>
    </location>
</feature>
<dbReference type="InterPro" id="IPR002059">
    <property type="entry name" value="CSP_DNA-bd"/>
</dbReference>
<evidence type="ECO:0000313" key="3">
    <source>
        <dbReference type="EMBL" id="CAK9031802.1"/>
    </source>
</evidence>
<evidence type="ECO:0000256" key="1">
    <source>
        <dbReference type="SAM" id="MobiDB-lite"/>
    </source>
</evidence>
<proteinExistence type="predicted"/>
<dbReference type="InterPro" id="IPR012340">
    <property type="entry name" value="NA-bd_OB-fold"/>
</dbReference>
<dbReference type="EMBL" id="CAXAMN010010446">
    <property type="protein sequence ID" value="CAK9031802.1"/>
    <property type="molecule type" value="Genomic_DNA"/>
</dbReference>